<dbReference type="Proteomes" id="UP000639403">
    <property type="component" value="Unassembled WGS sequence"/>
</dbReference>
<evidence type="ECO:0000313" key="3">
    <source>
        <dbReference type="Proteomes" id="UP000639403"/>
    </source>
</evidence>
<dbReference type="GO" id="GO:0000981">
    <property type="term" value="F:DNA-binding transcription factor activity, RNA polymerase II-specific"/>
    <property type="evidence" value="ECO:0007669"/>
    <property type="project" value="InterPro"/>
</dbReference>
<feature type="region of interest" description="Disordered" evidence="1">
    <location>
        <begin position="183"/>
        <end position="211"/>
    </location>
</feature>
<feature type="region of interest" description="Disordered" evidence="1">
    <location>
        <begin position="238"/>
        <end position="259"/>
    </location>
</feature>
<dbReference type="AlphaFoldDB" id="A0A8H7P898"/>
<protein>
    <recommendedName>
        <fullName evidence="4">Zn(2)-C6 fungal-type domain-containing protein</fullName>
    </recommendedName>
</protein>
<name>A0A8H7P898_9APHY</name>
<dbReference type="EMBL" id="JADOXO010000020">
    <property type="protein sequence ID" value="KAF9819318.1"/>
    <property type="molecule type" value="Genomic_DNA"/>
</dbReference>
<dbReference type="SUPFAM" id="SSF57701">
    <property type="entry name" value="Zn2/Cys6 DNA-binding domain"/>
    <property type="match status" value="1"/>
</dbReference>
<dbReference type="GO" id="GO:0008270">
    <property type="term" value="F:zinc ion binding"/>
    <property type="evidence" value="ECO:0007669"/>
    <property type="project" value="InterPro"/>
</dbReference>
<sequence>MANDVDSSTATGIPNPALGKPLPPYALAWGPSVCRPAFLPNTYDNRIAPEYIFLISDIDTETDATPNTGRYVVIERCDGCRDVRQACTRTLPACSRCVASKRECIVSQKIYVALPNPKVPHTRKANLSSVGVVRGEAVERERSCALKADLSKRRKGANKQKGTREQRRLLPKTAVRKIRSKIKKAGIKPRWPSERQTGKKRRVVSGRKVSAKPMISESTAFAPTPQTGVVWLPISPTPNSPTPNEALRSPQQPLPGRPRIWTSSKHDLRQILPNLAREVNGLVFGVRQLVQSAEVDEAPKSAEAVYSIPPVNLDDVEPQRVCQPTHLHPSFQIDIAMPGSISAFHSYSSAYSPSIDAPGGLDGIALYRISPAPDSEEETAAGTVSHAVYKHPRQSQSPSTVSHPVSTTHTWISPIRKAVAGPHPPDIHDASSLSCSTNLSNTVQPQHMHQSQALSEGQSKLFLRHNYYEVYGPELGSTEHVSSQSRCDIVLPLSANNFPFQDLRAPTTATFSQIEADAAMHNPSVLLVNSDADLNIDGGLDNCTQTFVTSHWGLTLRAGTF</sequence>
<comment type="caution">
    <text evidence="2">The sequence shown here is derived from an EMBL/GenBank/DDBJ whole genome shotgun (WGS) entry which is preliminary data.</text>
</comment>
<evidence type="ECO:0000313" key="2">
    <source>
        <dbReference type="EMBL" id="KAF9819318.1"/>
    </source>
</evidence>
<dbReference type="InterPro" id="IPR036864">
    <property type="entry name" value="Zn2-C6_fun-type_DNA-bd_sf"/>
</dbReference>
<gene>
    <name evidence="2" type="ORF">IEO21_02206</name>
</gene>
<organism evidence="2 3">
    <name type="scientific">Rhodonia placenta</name>
    <dbReference type="NCBI Taxonomy" id="104341"/>
    <lineage>
        <taxon>Eukaryota</taxon>
        <taxon>Fungi</taxon>
        <taxon>Dikarya</taxon>
        <taxon>Basidiomycota</taxon>
        <taxon>Agaricomycotina</taxon>
        <taxon>Agaricomycetes</taxon>
        <taxon>Polyporales</taxon>
        <taxon>Adustoporiaceae</taxon>
        <taxon>Rhodonia</taxon>
    </lineage>
</organism>
<evidence type="ECO:0000256" key="1">
    <source>
        <dbReference type="SAM" id="MobiDB-lite"/>
    </source>
</evidence>
<proteinExistence type="predicted"/>
<reference evidence="2" key="1">
    <citation type="submission" date="2020-11" db="EMBL/GenBank/DDBJ databases">
        <authorList>
            <person name="Koelle M."/>
            <person name="Horta M.A.C."/>
            <person name="Nowrousian M."/>
            <person name="Ohm R.A."/>
            <person name="Benz P."/>
            <person name="Pilgard A."/>
        </authorList>
    </citation>
    <scope>NUCLEOTIDE SEQUENCE</scope>
    <source>
        <strain evidence="2">FPRL280</strain>
    </source>
</reference>
<dbReference type="CDD" id="cd00067">
    <property type="entry name" value="GAL4"/>
    <property type="match status" value="1"/>
</dbReference>
<accession>A0A8H7P898</accession>
<reference evidence="2" key="2">
    <citation type="journal article" name="Front. Microbiol.">
        <title>Degradative Capacity of Two Strains of Rhodonia placenta: From Phenotype to Genotype.</title>
        <authorList>
            <person name="Kolle M."/>
            <person name="Horta M.A.C."/>
            <person name="Nowrousian M."/>
            <person name="Ohm R.A."/>
            <person name="Benz J.P."/>
            <person name="Pilgard A."/>
        </authorList>
    </citation>
    <scope>NUCLEOTIDE SEQUENCE</scope>
    <source>
        <strain evidence="2">FPRL280</strain>
    </source>
</reference>
<dbReference type="InterPro" id="IPR001138">
    <property type="entry name" value="Zn2Cys6_DnaBD"/>
</dbReference>
<evidence type="ECO:0008006" key="4">
    <source>
        <dbReference type="Google" id="ProtNLM"/>
    </source>
</evidence>